<reference evidence="3 4" key="1">
    <citation type="submission" date="2016-07" db="EMBL/GenBank/DDBJ databases">
        <title>Revisiting the Taxonomy of the Elizabethkingia Genus based on Whole-Genome Sequencing, Optical Mapping, and MALDI-TOF.</title>
        <authorList>
            <person name="Nicholson A.C."/>
        </authorList>
    </citation>
    <scope>NUCLEOTIDE SEQUENCE [LARGE SCALE GENOMIC DNA]</scope>
    <source>
        <strain evidence="3 4">C1558</strain>
    </source>
</reference>
<sequence>MKKIYLIMTFLFLQFLYSQSSAESVAISETSSSNGKFKLKSFSYDDEFPNLKGESFVTYTDEYDNDGKLKHFYKINRSFDLWSSEPFFVAISNDGKKIIYIKNAVYYKGEEHKNVTAYFEGKLTKAYTTEEFINCDRQKEKCEMFYDDKYQIFKGNRYTYSEYKEGTTDKDKFLNKNYAFNKNDTIYVIDGRKNVTLYDLNNQKTIQTKIDFDSIYPKIKNIQVLPSRISYYKFPYVRITDIKNIENNEKLSQTVSKMSNLKLVSIDSSDYHKYKLYRIKLSGYLNRNGKFDIDSISSDPIFDKQRIIDYITKTTFKTDFIPREVDKIYVDRFYDGYRSFDDKIAEQETLREKEKRKEEFKKHLTLDRIDGVYIPKNLYECNIELDKTLNFESKKKLSESTNNFEFNSHMGGLGMWIRNNWGINGGSRLLKYFHDRNIGKGVFGNDSISGTIIEEYIKWLKGDKTAWKKWEQLNPIEEN</sequence>
<dbReference type="Proteomes" id="UP000190016">
    <property type="component" value="Unassembled WGS sequence"/>
</dbReference>
<evidence type="ECO:0000259" key="2">
    <source>
        <dbReference type="Pfam" id="PF20594"/>
    </source>
</evidence>
<evidence type="ECO:0000256" key="1">
    <source>
        <dbReference type="SAM" id="SignalP"/>
    </source>
</evidence>
<evidence type="ECO:0000313" key="3">
    <source>
        <dbReference type="EMBL" id="OPB93252.1"/>
    </source>
</evidence>
<organism evidence="3 4">
    <name type="scientific">Elizabethkingia ursingii</name>
    <dbReference type="NCBI Taxonomy" id="1756150"/>
    <lineage>
        <taxon>Bacteria</taxon>
        <taxon>Pseudomonadati</taxon>
        <taxon>Bacteroidota</taxon>
        <taxon>Flavobacteriia</taxon>
        <taxon>Flavobacteriales</taxon>
        <taxon>Weeksellaceae</taxon>
        <taxon>Elizabethkingia</taxon>
    </lineage>
</organism>
<keyword evidence="4" id="KW-1185">Reference proteome</keyword>
<gene>
    <name evidence="3" type="ORF">BB021_02370</name>
</gene>
<feature type="signal peptide" evidence="1">
    <location>
        <begin position="1"/>
        <end position="22"/>
    </location>
</feature>
<protein>
    <recommendedName>
        <fullName evidence="2">DUF6794 domain-containing protein</fullName>
    </recommendedName>
</protein>
<feature type="chain" id="PRO_5045343294" description="DUF6794 domain-containing protein" evidence="1">
    <location>
        <begin position="23"/>
        <end position="479"/>
    </location>
</feature>
<dbReference type="EMBL" id="MBDS01000002">
    <property type="protein sequence ID" value="OPB93252.1"/>
    <property type="molecule type" value="Genomic_DNA"/>
</dbReference>
<feature type="domain" description="DUF6794" evidence="2">
    <location>
        <begin position="374"/>
        <end position="460"/>
    </location>
</feature>
<accession>A0ABX3NBK1</accession>
<proteinExistence type="predicted"/>
<dbReference type="Pfam" id="PF20594">
    <property type="entry name" value="DUF6794"/>
    <property type="match status" value="1"/>
</dbReference>
<dbReference type="InterPro" id="IPR046744">
    <property type="entry name" value="DUF6794"/>
</dbReference>
<evidence type="ECO:0000313" key="4">
    <source>
        <dbReference type="Proteomes" id="UP000190016"/>
    </source>
</evidence>
<name>A0ABX3NBK1_9FLAO</name>
<dbReference type="RefSeq" id="WP_078778114.1">
    <property type="nucleotide sequence ID" value="NZ_MBDS01000002.1"/>
</dbReference>
<comment type="caution">
    <text evidence="3">The sequence shown here is derived from an EMBL/GenBank/DDBJ whole genome shotgun (WGS) entry which is preliminary data.</text>
</comment>
<keyword evidence="1" id="KW-0732">Signal</keyword>